<evidence type="ECO:0000313" key="2">
    <source>
        <dbReference type="Proteomes" id="UP001054945"/>
    </source>
</evidence>
<keyword evidence="2" id="KW-1185">Reference proteome</keyword>
<evidence type="ECO:0000313" key="1">
    <source>
        <dbReference type="EMBL" id="GIY32829.1"/>
    </source>
</evidence>
<dbReference type="AlphaFoldDB" id="A0AAV4SIM8"/>
<comment type="caution">
    <text evidence="1">The sequence shown here is derived from an EMBL/GenBank/DDBJ whole genome shotgun (WGS) entry which is preliminary data.</text>
</comment>
<name>A0AAV4SIM8_CAEEX</name>
<proteinExistence type="predicted"/>
<accession>A0AAV4SIM8</accession>
<dbReference type="EMBL" id="BPLR01009554">
    <property type="protein sequence ID" value="GIY32829.1"/>
    <property type="molecule type" value="Genomic_DNA"/>
</dbReference>
<sequence length="78" mass="8911">MVGLEDNNNAPVSRKVLPAIDQKRGILFPQPPLLGIKYEPFCQGPSCRQLAFWLMFRVHNPQNKELPAAENSLINYYL</sequence>
<protein>
    <submittedName>
        <fullName evidence="1">Uncharacterized protein</fullName>
    </submittedName>
</protein>
<gene>
    <name evidence="1" type="ORF">CEXT_248541</name>
</gene>
<dbReference type="Proteomes" id="UP001054945">
    <property type="component" value="Unassembled WGS sequence"/>
</dbReference>
<reference evidence="1 2" key="1">
    <citation type="submission" date="2021-06" db="EMBL/GenBank/DDBJ databases">
        <title>Caerostris extrusa draft genome.</title>
        <authorList>
            <person name="Kono N."/>
            <person name="Arakawa K."/>
        </authorList>
    </citation>
    <scope>NUCLEOTIDE SEQUENCE [LARGE SCALE GENOMIC DNA]</scope>
</reference>
<organism evidence="1 2">
    <name type="scientific">Caerostris extrusa</name>
    <name type="common">Bark spider</name>
    <name type="synonym">Caerostris bankana</name>
    <dbReference type="NCBI Taxonomy" id="172846"/>
    <lineage>
        <taxon>Eukaryota</taxon>
        <taxon>Metazoa</taxon>
        <taxon>Ecdysozoa</taxon>
        <taxon>Arthropoda</taxon>
        <taxon>Chelicerata</taxon>
        <taxon>Arachnida</taxon>
        <taxon>Araneae</taxon>
        <taxon>Araneomorphae</taxon>
        <taxon>Entelegynae</taxon>
        <taxon>Araneoidea</taxon>
        <taxon>Araneidae</taxon>
        <taxon>Caerostris</taxon>
    </lineage>
</organism>